<feature type="transmembrane region" description="Helical" evidence="1">
    <location>
        <begin position="21"/>
        <end position="40"/>
    </location>
</feature>
<evidence type="ECO:0000256" key="1">
    <source>
        <dbReference type="SAM" id="Phobius"/>
    </source>
</evidence>
<accession>A0ABV7F8T1</accession>
<sequence>MSGTLAKLGGMGGPFLKAGRYISLVAPTALLLSALSIWFATTQINKVISTGAQSAANAITKNQPPKMNKRNMDAAGYAEVVNLLSRGNPAVRVQLGINKDSIVVSVADPEQMPEWVFLLSTLQSYRPGLIWTAERICLKKCEDNRAASAELTAYTQEVIVN</sequence>
<organism evidence="2 3">
    <name type="scientific">Undibacterium arcticum</name>
    <dbReference type="NCBI Taxonomy" id="1762892"/>
    <lineage>
        <taxon>Bacteria</taxon>
        <taxon>Pseudomonadati</taxon>
        <taxon>Pseudomonadota</taxon>
        <taxon>Betaproteobacteria</taxon>
        <taxon>Burkholderiales</taxon>
        <taxon>Oxalobacteraceae</taxon>
        <taxon>Undibacterium</taxon>
    </lineage>
</organism>
<keyword evidence="1" id="KW-0812">Transmembrane</keyword>
<keyword evidence="1" id="KW-0472">Membrane</keyword>
<reference evidence="3" key="1">
    <citation type="journal article" date="2019" name="Int. J. Syst. Evol. Microbiol.">
        <title>The Global Catalogue of Microorganisms (GCM) 10K type strain sequencing project: providing services to taxonomists for standard genome sequencing and annotation.</title>
        <authorList>
            <consortium name="The Broad Institute Genomics Platform"/>
            <consortium name="The Broad Institute Genome Sequencing Center for Infectious Disease"/>
            <person name="Wu L."/>
            <person name="Ma J."/>
        </authorList>
    </citation>
    <scope>NUCLEOTIDE SEQUENCE [LARGE SCALE GENOMIC DNA]</scope>
    <source>
        <strain evidence="3">KCTC 42986</strain>
    </source>
</reference>
<dbReference type="RefSeq" id="WP_390328521.1">
    <property type="nucleotide sequence ID" value="NZ_JBHRTP010000071.1"/>
</dbReference>
<evidence type="ECO:0000313" key="3">
    <source>
        <dbReference type="Proteomes" id="UP001595530"/>
    </source>
</evidence>
<evidence type="ECO:0000313" key="2">
    <source>
        <dbReference type="EMBL" id="MFC3110172.1"/>
    </source>
</evidence>
<gene>
    <name evidence="2" type="ORF">ACFOFO_19770</name>
</gene>
<dbReference type="Proteomes" id="UP001595530">
    <property type="component" value="Unassembled WGS sequence"/>
</dbReference>
<dbReference type="EMBL" id="JBHRTP010000071">
    <property type="protein sequence ID" value="MFC3110172.1"/>
    <property type="molecule type" value="Genomic_DNA"/>
</dbReference>
<proteinExistence type="predicted"/>
<protein>
    <submittedName>
        <fullName evidence="2">Uncharacterized protein</fullName>
    </submittedName>
</protein>
<keyword evidence="3" id="KW-1185">Reference proteome</keyword>
<name>A0ABV7F8T1_9BURK</name>
<comment type="caution">
    <text evidence="2">The sequence shown here is derived from an EMBL/GenBank/DDBJ whole genome shotgun (WGS) entry which is preliminary data.</text>
</comment>
<keyword evidence="1" id="KW-1133">Transmembrane helix</keyword>